<keyword evidence="1" id="KW-0812">Transmembrane</keyword>
<keyword evidence="1" id="KW-0472">Membrane</keyword>
<feature type="transmembrane region" description="Helical" evidence="1">
    <location>
        <begin position="53"/>
        <end position="77"/>
    </location>
</feature>
<dbReference type="KEGG" id="ptan:CRYO30217_01573"/>
<organism evidence="2 3">
    <name type="scientific">Parvicella tangerina</name>
    <dbReference type="NCBI Taxonomy" id="2829795"/>
    <lineage>
        <taxon>Bacteria</taxon>
        <taxon>Pseudomonadati</taxon>
        <taxon>Bacteroidota</taxon>
        <taxon>Flavobacteriia</taxon>
        <taxon>Flavobacteriales</taxon>
        <taxon>Parvicellaceae</taxon>
        <taxon>Parvicella</taxon>
    </lineage>
</organism>
<dbReference type="Proteomes" id="UP000683507">
    <property type="component" value="Chromosome"/>
</dbReference>
<reference evidence="2" key="1">
    <citation type="submission" date="2021-04" db="EMBL/GenBank/DDBJ databases">
        <authorList>
            <person name="Rodrigo-Torres L."/>
            <person name="Arahal R. D."/>
            <person name="Lucena T."/>
        </authorList>
    </citation>
    <scope>NUCLEOTIDE SEQUENCE</scope>
    <source>
        <strain evidence="2">AS29M-1</strain>
    </source>
</reference>
<gene>
    <name evidence="2" type="ORF">CRYO30217_01573</name>
</gene>
<accession>A0A916JMA9</accession>
<keyword evidence="1" id="KW-1133">Transmembrane helix</keyword>
<evidence type="ECO:0000313" key="3">
    <source>
        <dbReference type="Proteomes" id="UP000683507"/>
    </source>
</evidence>
<evidence type="ECO:0000256" key="1">
    <source>
        <dbReference type="SAM" id="Phobius"/>
    </source>
</evidence>
<evidence type="ECO:0000313" key="2">
    <source>
        <dbReference type="EMBL" id="CAG5081247.1"/>
    </source>
</evidence>
<dbReference type="AlphaFoldDB" id="A0A916JMA9"/>
<keyword evidence="3" id="KW-1185">Reference proteome</keyword>
<sequence>MKDYWGITDNSISTRQRYDLIAEHQYRTYSQIHKREQRKQRENAIISNIVLGIIWYVIIQPAITLVKFIFWTIIRLFRAKNRNNRPKNGKNQPK</sequence>
<protein>
    <submittedName>
        <fullName evidence="2">Uncharacterized protein</fullName>
    </submittedName>
</protein>
<proteinExistence type="predicted"/>
<dbReference type="EMBL" id="OU015584">
    <property type="protein sequence ID" value="CAG5081247.1"/>
    <property type="molecule type" value="Genomic_DNA"/>
</dbReference>
<name>A0A916JMA9_9FLAO</name>